<evidence type="ECO:0000259" key="2">
    <source>
        <dbReference type="Pfam" id="PF01926"/>
    </source>
</evidence>
<dbReference type="Proteomes" id="UP000019460">
    <property type="component" value="Unassembled WGS sequence"/>
</dbReference>
<keyword evidence="4" id="KW-1185">Reference proteome</keyword>
<feature type="domain" description="G" evidence="2">
    <location>
        <begin position="156"/>
        <end position="254"/>
    </location>
</feature>
<keyword evidence="1" id="KW-0812">Transmembrane</keyword>
<protein>
    <recommendedName>
        <fullName evidence="2">G domain-containing protein</fullName>
    </recommendedName>
</protein>
<reference evidence="3 4" key="1">
    <citation type="submission" date="2012-11" db="EMBL/GenBank/DDBJ databases">
        <title>Genome assembly of Thiorhodococcus sp. AK35.</title>
        <authorList>
            <person name="Nupur N."/>
            <person name="Khatri I."/>
            <person name="Subramanian S."/>
            <person name="Pinnaka A."/>
        </authorList>
    </citation>
    <scope>NUCLEOTIDE SEQUENCE [LARGE SCALE GENOMIC DNA]</scope>
    <source>
        <strain evidence="3 4">AK35</strain>
    </source>
</reference>
<name>W9W0T9_9GAMM</name>
<dbReference type="CDD" id="cd00882">
    <property type="entry name" value="Ras_like_GTPase"/>
    <property type="match status" value="1"/>
</dbReference>
<dbReference type="eggNOG" id="COG3596">
    <property type="taxonomic scope" value="Bacteria"/>
</dbReference>
<keyword evidence="1" id="KW-0472">Membrane</keyword>
<sequence>MHEDVWEMRIFYRKPRTHPRRVLQDWMPIIGRRRVIGILDSILKNVERQGAVPLLLWVLPVAVLVPLGLLWLLKTGLFWPWAGMLVLCAGAASWLNAWMEEQGRGHVEPRRTPPARIPLQVQQSLRPIETAPAEEPVPTSPPSMPRPLHTSPCPLRILFLGCSSSGKSTLIGALFGRLRAAIDLTPDPNRALTPYRLERDGQELAIVYDTPGSERLAYKSLHEVANAADIILWVSAAHSPERHSERQILDALRTAQTSRVDRRPPPMLVVVTHIDRLRPLREWQPPYDLTDPGDLKAMSIQAAVTAFAADFEVPIASVIPVCLAEGRIYNVDDTLWAAILEQMDRAQRTRLMLGWDDTRRDENWTLLRRQLANAGRFMTRFPGRGHPRS</sequence>
<accession>W9W0T9</accession>
<gene>
    <name evidence="3" type="ORF">D779_0530</name>
</gene>
<dbReference type="Gene3D" id="3.40.50.300">
    <property type="entry name" value="P-loop containing nucleotide triphosphate hydrolases"/>
    <property type="match status" value="1"/>
</dbReference>
<dbReference type="SUPFAM" id="SSF52540">
    <property type="entry name" value="P-loop containing nucleoside triphosphate hydrolases"/>
    <property type="match status" value="1"/>
</dbReference>
<proteinExistence type="predicted"/>
<dbReference type="EMBL" id="AONC01000014">
    <property type="protein sequence ID" value="EXJ16225.1"/>
    <property type="molecule type" value="Genomic_DNA"/>
</dbReference>
<keyword evidence="1" id="KW-1133">Transmembrane helix</keyword>
<organism evidence="3 4">
    <name type="scientific">Imhoffiella purpurea</name>
    <dbReference type="NCBI Taxonomy" id="1249627"/>
    <lineage>
        <taxon>Bacteria</taxon>
        <taxon>Pseudomonadati</taxon>
        <taxon>Pseudomonadota</taxon>
        <taxon>Gammaproteobacteria</taxon>
        <taxon>Chromatiales</taxon>
        <taxon>Chromatiaceae</taxon>
        <taxon>Imhoffiella</taxon>
    </lineage>
</organism>
<dbReference type="PATRIC" id="fig|1249627.3.peg.1106"/>
<evidence type="ECO:0000256" key="1">
    <source>
        <dbReference type="SAM" id="Phobius"/>
    </source>
</evidence>
<dbReference type="Pfam" id="PF01926">
    <property type="entry name" value="MMR_HSR1"/>
    <property type="match status" value="1"/>
</dbReference>
<dbReference type="InterPro" id="IPR006073">
    <property type="entry name" value="GTP-bd"/>
</dbReference>
<comment type="caution">
    <text evidence="3">The sequence shown here is derived from an EMBL/GenBank/DDBJ whole genome shotgun (WGS) entry which is preliminary data.</text>
</comment>
<feature type="transmembrane region" description="Helical" evidence="1">
    <location>
        <begin position="54"/>
        <end position="72"/>
    </location>
</feature>
<dbReference type="GO" id="GO:0005525">
    <property type="term" value="F:GTP binding"/>
    <property type="evidence" value="ECO:0007669"/>
    <property type="project" value="InterPro"/>
</dbReference>
<evidence type="ECO:0000313" key="3">
    <source>
        <dbReference type="EMBL" id="EXJ16225.1"/>
    </source>
</evidence>
<dbReference type="InterPro" id="IPR027417">
    <property type="entry name" value="P-loop_NTPase"/>
</dbReference>
<dbReference type="STRING" id="1249627.D779_0530"/>
<dbReference type="AlphaFoldDB" id="W9W0T9"/>
<feature type="transmembrane region" description="Helical" evidence="1">
    <location>
        <begin position="78"/>
        <end position="97"/>
    </location>
</feature>
<evidence type="ECO:0000313" key="4">
    <source>
        <dbReference type="Proteomes" id="UP000019460"/>
    </source>
</evidence>